<gene>
    <name evidence="1" type="ORF">F0L74_21180</name>
</gene>
<reference evidence="1 2" key="2">
    <citation type="submission" date="2019-09" db="EMBL/GenBank/DDBJ databases">
        <authorList>
            <person name="Jin C."/>
        </authorList>
    </citation>
    <scope>NUCLEOTIDE SEQUENCE [LARGE SCALE GENOMIC DNA]</scope>
    <source>
        <strain evidence="1 2">BN140078</strain>
    </source>
</reference>
<evidence type="ECO:0000313" key="2">
    <source>
        <dbReference type="Proteomes" id="UP000324611"/>
    </source>
</evidence>
<name>A0A5B2VKB1_9BACT</name>
<accession>A0A5B2VKB1</accession>
<dbReference type="EMBL" id="VUOC01000004">
    <property type="protein sequence ID" value="KAA2238732.1"/>
    <property type="molecule type" value="Genomic_DNA"/>
</dbReference>
<keyword evidence="2" id="KW-1185">Reference proteome</keyword>
<dbReference type="AlphaFoldDB" id="A0A5B2VKB1"/>
<dbReference type="RefSeq" id="WP_149839911.1">
    <property type="nucleotide sequence ID" value="NZ_VUOC01000004.1"/>
</dbReference>
<proteinExistence type="predicted"/>
<organism evidence="1 2">
    <name type="scientific">Chitinophaga agrisoli</name>
    <dbReference type="NCBI Taxonomy" id="2607653"/>
    <lineage>
        <taxon>Bacteria</taxon>
        <taxon>Pseudomonadati</taxon>
        <taxon>Bacteroidota</taxon>
        <taxon>Chitinophagia</taxon>
        <taxon>Chitinophagales</taxon>
        <taxon>Chitinophagaceae</taxon>
        <taxon>Chitinophaga</taxon>
    </lineage>
</organism>
<protein>
    <submittedName>
        <fullName evidence="1">Uncharacterized protein</fullName>
    </submittedName>
</protein>
<dbReference type="Proteomes" id="UP000324611">
    <property type="component" value="Unassembled WGS sequence"/>
</dbReference>
<evidence type="ECO:0000313" key="1">
    <source>
        <dbReference type="EMBL" id="KAA2238732.1"/>
    </source>
</evidence>
<reference evidence="1 2" key="1">
    <citation type="submission" date="2019-09" db="EMBL/GenBank/DDBJ databases">
        <title>Chitinophaga ginsengihumi sp. nov., isolated from soil of ginseng rhizosphere.</title>
        <authorList>
            <person name="Lee J."/>
        </authorList>
    </citation>
    <scope>NUCLEOTIDE SEQUENCE [LARGE SCALE GENOMIC DNA]</scope>
    <source>
        <strain evidence="1 2">BN140078</strain>
    </source>
</reference>
<sequence length="96" mass="11113">MLTYINKIKEILAVDNISIEKLMECVELVGANEDILTIKMDGARTEKKYTIFITFPVEKQKKMIRRDGDNLQSLLTDLLTEYIKQPVMKLVHPKSD</sequence>
<comment type="caution">
    <text evidence="1">The sequence shown here is derived from an EMBL/GenBank/DDBJ whole genome shotgun (WGS) entry which is preliminary data.</text>
</comment>